<dbReference type="SUPFAM" id="SSF48452">
    <property type="entry name" value="TPR-like"/>
    <property type="match status" value="1"/>
</dbReference>
<proteinExistence type="predicted"/>
<evidence type="ECO:0008006" key="3">
    <source>
        <dbReference type="Google" id="ProtNLM"/>
    </source>
</evidence>
<evidence type="ECO:0000313" key="2">
    <source>
        <dbReference type="Proteomes" id="UP000247569"/>
    </source>
</evidence>
<protein>
    <recommendedName>
        <fullName evidence="3">Tetratricopeptide repeat protein</fullName>
    </recommendedName>
</protein>
<dbReference type="RefSeq" id="WP_110293850.1">
    <property type="nucleotide sequence ID" value="NZ_QJKF01000013.1"/>
</dbReference>
<dbReference type="EMBL" id="QJKF01000013">
    <property type="protein sequence ID" value="PXX58774.1"/>
    <property type="molecule type" value="Genomic_DNA"/>
</dbReference>
<dbReference type="InterPro" id="IPR011990">
    <property type="entry name" value="TPR-like_helical_dom_sf"/>
</dbReference>
<sequence>METFLRTSWTHSAPTPAAIEFDLLRPYFDLGPVADEPPSHVLGLEFAAEAVASGGEQLPIQHRPGPEFRSRITATMPRYAVPEPAALPVELRTQRWQLLCDRLDDFPRLSPAAQSAVTTLLSALGFYETLDELGQYLTTDDPACLVASARVAHARAVRDRTAQARRSSVRTLERIEACAELSTRTRLAAAITLVVLHARGPLTDPPALARYCRLADEQVKGLRPSEDWLDALAMSTYWRAVSFEPYLAGDIERTREQLDAAEQYARELPAATTVQRGLGLMNIHPLLETRSIEMAWAGDLDRAIWYADELTQVDPMDGKTHVRLGELYVRRKEPRAARRAYLAAAALGAPYAALAWYKAARTAEDGDTFHALALACATSEDPAALSPLAELVRSARNTGDEPLRDWAAREFVALRPGTDTQEVSCVPNS</sequence>
<organism evidence="1 2">
    <name type="scientific">Nocardia tenerifensis</name>
    <dbReference type="NCBI Taxonomy" id="228006"/>
    <lineage>
        <taxon>Bacteria</taxon>
        <taxon>Bacillati</taxon>
        <taxon>Actinomycetota</taxon>
        <taxon>Actinomycetes</taxon>
        <taxon>Mycobacteriales</taxon>
        <taxon>Nocardiaceae</taxon>
        <taxon>Nocardia</taxon>
    </lineage>
</organism>
<comment type="caution">
    <text evidence="1">The sequence shown here is derived from an EMBL/GenBank/DDBJ whole genome shotgun (WGS) entry which is preliminary data.</text>
</comment>
<name>A0A318K662_9NOCA</name>
<dbReference type="Proteomes" id="UP000247569">
    <property type="component" value="Unassembled WGS sequence"/>
</dbReference>
<keyword evidence="2" id="KW-1185">Reference proteome</keyword>
<dbReference type="OrthoDB" id="3699861at2"/>
<evidence type="ECO:0000313" key="1">
    <source>
        <dbReference type="EMBL" id="PXX58774.1"/>
    </source>
</evidence>
<accession>A0A318K662</accession>
<reference evidence="1 2" key="1">
    <citation type="submission" date="2018-05" db="EMBL/GenBank/DDBJ databases">
        <title>Genomic Encyclopedia of Type Strains, Phase IV (KMG-IV): sequencing the most valuable type-strain genomes for metagenomic binning, comparative biology and taxonomic classification.</title>
        <authorList>
            <person name="Goeker M."/>
        </authorList>
    </citation>
    <scope>NUCLEOTIDE SEQUENCE [LARGE SCALE GENOMIC DNA]</scope>
    <source>
        <strain evidence="1 2">DSM 44704</strain>
    </source>
</reference>
<dbReference type="Gene3D" id="1.25.40.10">
    <property type="entry name" value="Tetratricopeptide repeat domain"/>
    <property type="match status" value="1"/>
</dbReference>
<dbReference type="AlphaFoldDB" id="A0A318K662"/>
<gene>
    <name evidence="1" type="ORF">DFR70_113109</name>
</gene>